<dbReference type="SUPFAM" id="SSF52540">
    <property type="entry name" value="P-loop containing nucleoside triphosphate hydrolases"/>
    <property type="match status" value="1"/>
</dbReference>
<dbReference type="Gene3D" id="1.10.10.60">
    <property type="entry name" value="Homeodomain-like"/>
    <property type="match status" value="1"/>
</dbReference>
<dbReference type="Pfam" id="PF01590">
    <property type="entry name" value="GAF"/>
    <property type="match status" value="1"/>
</dbReference>
<dbReference type="Pfam" id="PF02954">
    <property type="entry name" value="HTH_8"/>
    <property type="match status" value="1"/>
</dbReference>
<dbReference type="InterPro" id="IPR003593">
    <property type="entry name" value="AAA+_ATPase"/>
</dbReference>
<evidence type="ECO:0000256" key="6">
    <source>
        <dbReference type="SAM" id="Coils"/>
    </source>
</evidence>
<dbReference type="InterPro" id="IPR002078">
    <property type="entry name" value="Sigma_54_int"/>
</dbReference>
<dbReference type="InterPro" id="IPR029016">
    <property type="entry name" value="GAF-like_dom_sf"/>
</dbReference>
<dbReference type="InterPro" id="IPR002197">
    <property type="entry name" value="HTH_Fis"/>
</dbReference>
<dbReference type="PRINTS" id="PR01590">
    <property type="entry name" value="HTHFIS"/>
</dbReference>
<dbReference type="SUPFAM" id="SSF46689">
    <property type="entry name" value="Homeodomain-like"/>
    <property type="match status" value="1"/>
</dbReference>
<dbReference type="RefSeq" id="WP_419152624.1">
    <property type="nucleotide sequence ID" value="NZ_JAUSTR010000019.1"/>
</dbReference>
<evidence type="ECO:0000256" key="3">
    <source>
        <dbReference type="ARBA" id="ARBA00023015"/>
    </source>
</evidence>
<dbReference type="Pfam" id="PF00158">
    <property type="entry name" value="Sigma54_activat"/>
    <property type="match status" value="1"/>
</dbReference>
<keyword evidence="6" id="KW-0175">Coiled coil</keyword>
<dbReference type="SUPFAM" id="SSF55785">
    <property type="entry name" value="PYP-like sensor domain (PAS domain)"/>
    <property type="match status" value="1"/>
</dbReference>
<dbReference type="InterPro" id="IPR027417">
    <property type="entry name" value="P-loop_NTPase"/>
</dbReference>
<evidence type="ECO:0000256" key="5">
    <source>
        <dbReference type="ARBA" id="ARBA00023163"/>
    </source>
</evidence>
<reference evidence="8 9" key="1">
    <citation type="submission" date="2023-07" db="EMBL/GenBank/DDBJ databases">
        <title>Genomic Encyclopedia of Type Strains, Phase IV (KMG-IV): sequencing the most valuable type-strain genomes for metagenomic binning, comparative biology and taxonomic classification.</title>
        <authorList>
            <person name="Goeker M."/>
        </authorList>
    </citation>
    <scope>NUCLEOTIDE SEQUENCE [LARGE SCALE GENOMIC DNA]</scope>
    <source>
        <strain evidence="8 9">DSM 19092</strain>
    </source>
</reference>
<dbReference type="PROSITE" id="PS00675">
    <property type="entry name" value="SIGMA54_INTERACT_1"/>
    <property type="match status" value="1"/>
</dbReference>
<organism evidence="8 9">
    <name type="scientific">Aeribacillus alveayuensis</name>
    <dbReference type="NCBI Taxonomy" id="279215"/>
    <lineage>
        <taxon>Bacteria</taxon>
        <taxon>Bacillati</taxon>
        <taxon>Bacillota</taxon>
        <taxon>Bacilli</taxon>
        <taxon>Bacillales</taxon>
        <taxon>Bacillaceae</taxon>
        <taxon>Aeribacillus</taxon>
    </lineage>
</organism>
<dbReference type="InterPro" id="IPR035965">
    <property type="entry name" value="PAS-like_dom_sf"/>
</dbReference>
<dbReference type="PROSITE" id="PS50045">
    <property type="entry name" value="SIGMA54_INTERACT_4"/>
    <property type="match status" value="1"/>
</dbReference>
<dbReference type="Gene3D" id="1.10.8.60">
    <property type="match status" value="1"/>
</dbReference>
<name>A0ABT9VRK3_9BACI</name>
<accession>A0ABT9VRK3</accession>
<evidence type="ECO:0000256" key="1">
    <source>
        <dbReference type="ARBA" id="ARBA00022741"/>
    </source>
</evidence>
<feature type="coiled-coil region" evidence="6">
    <location>
        <begin position="491"/>
        <end position="525"/>
    </location>
</feature>
<keyword evidence="5" id="KW-0804">Transcription</keyword>
<dbReference type="InterPro" id="IPR025662">
    <property type="entry name" value="Sigma_54_int_dom_ATP-bd_1"/>
</dbReference>
<sequence>MGNELVKRELMESWKRSASFGVDKDHAEVELLSSGELKERKEQLNELFQSASRILENLALHLKNSPFMVVVSDRDGYIVSTWGDSPFTNKAKKVWLDCGANWHERVKGTNAIGTSLIEKKSICVIGDEHYVRENVFLACYASPLYSATGELIGILDVSGDARFHHPHTMGMVMAAAQACQSNLLLNSVHRELILSLKEMNHLTKGHSQPLISINEDGVIKRINQQAATLFNETPESCIGRPLTYWLDAETAATVLSIGEATSLSIKLKGDSKKVREWLVEPIRDERQRLYRMVMTSKGRSEKQSSQYLNHQNSLPSSPNIVAYCPKVQRVFQLAMNVAKTNATILISGETGTGKEVIAKEIHRQSKRKGSLVVVNCGAIPEQLLESELFGYEKGAFTGASKEGFKGKFRAANGGTLFLDEIGEMPLASQVALLRVLEEKRVTPVGSNEAIPIDVRIIAATNRDLVKEIEANRFRADLYYRLCEIEIVLPPLRKRTDLLELAQQIIRQMEKELQVENIQLTQEAKKKIFNYHWPGNIRELRQVIRQAVYHMCFVRQSVILTADDFNFSHLTPSEKENKALSIEEHEQETIAKAIEIAGGNLSKAARLLNIGRTTLYRKLNQYPHLKKVRCQANVSS</sequence>
<comment type="caution">
    <text evidence="8">The sequence shown here is derived from an EMBL/GenBank/DDBJ whole genome shotgun (WGS) entry which is preliminary data.</text>
</comment>
<dbReference type="InterPro" id="IPR058031">
    <property type="entry name" value="AAA_lid_NorR"/>
</dbReference>
<evidence type="ECO:0000313" key="8">
    <source>
        <dbReference type="EMBL" id="MDQ0163606.1"/>
    </source>
</evidence>
<keyword evidence="4" id="KW-0238">DNA-binding</keyword>
<dbReference type="Gene3D" id="3.30.450.40">
    <property type="match status" value="1"/>
</dbReference>
<proteinExistence type="predicted"/>
<dbReference type="Proteomes" id="UP001225646">
    <property type="component" value="Unassembled WGS sequence"/>
</dbReference>
<dbReference type="Gene3D" id="3.30.450.20">
    <property type="entry name" value="PAS domain"/>
    <property type="match status" value="1"/>
</dbReference>
<dbReference type="InterPro" id="IPR025943">
    <property type="entry name" value="Sigma_54_int_dom_ATP-bd_2"/>
</dbReference>
<evidence type="ECO:0000256" key="2">
    <source>
        <dbReference type="ARBA" id="ARBA00022840"/>
    </source>
</evidence>
<gene>
    <name evidence="8" type="ORF">J2S06_002712</name>
</gene>
<dbReference type="Gene3D" id="3.40.50.300">
    <property type="entry name" value="P-loop containing nucleotide triphosphate hydrolases"/>
    <property type="match status" value="1"/>
</dbReference>
<dbReference type="InterPro" id="IPR003018">
    <property type="entry name" value="GAF"/>
</dbReference>
<keyword evidence="3" id="KW-0805">Transcription regulation</keyword>
<keyword evidence="1" id="KW-0547">Nucleotide-binding</keyword>
<dbReference type="Pfam" id="PF25601">
    <property type="entry name" value="AAA_lid_14"/>
    <property type="match status" value="1"/>
</dbReference>
<dbReference type="EMBL" id="JAUSTR010000019">
    <property type="protein sequence ID" value="MDQ0163606.1"/>
    <property type="molecule type" value="Genomic_DNA"/>
</dbReference>
<dbReference type="SMART" id="SM00382">
    <property type="entry name" value="AAA"/>
    <property type="match status" value="1"/>
</dbReference>
<evidence type="ECO:0000256" key="4">
    <source>
        <dbReference type="ARBA" id="ARBA00023125"/>
    </source>
</evidence>
<protein>
    <submittedName>
        <fullName evidence="8">Transcriptional regulator of acetoin/glycerol metabolism</fullName>
    </submittedName>
</protein>
<keyword evidence="9" id="KW-1185">Reference proteome</keyword>
<keyword evidence="2" id="KW-0067">ATP-binding</keyword>
<evidence type="ECO:0000259" key="7">
    <source>
        <dbReference type="PROSITE" id="PS50045"/>
    </source>
</evidence>
<dbReference type="InterPro" id="IPR009057">
    <property type="entry name" value="Homeodomain-like_sf"/>
</dbReference>
<evidence type="ECO:0000313" key="9">
    <source>
        <dbReference type="Proteomes" id="UP001225646"/>
    </source>
</evidence>
<dbReference type="CDD" id="cd00009">
    <property type="entry name" value="AAA"/>
    <property type="match status" value="1"/>
</dbReference>
<dbReference type="PROSITE" id="PS00676">
    <property type="entry name" value="SIGMA54_INTERACT_2"/>
    <property type="match status" value="1"/>
</dbReference>
<dbReference type="PANTHER" id="PTHR32071">
    <property type="entry name" value="TRANSCRIPTIONAL REGULATORY PROTEIN"/>
    <property type="match status" value="1"/>
</dbReference>
<feature type="domain" description="Sigma-54 factor interaction" evidence="7">
    <location>
        <begin position="320"/>
        <end position="548"/>
    </location>
</feature>